<dbReference type="RefSeq" id="WP_072936747.1">
    <property type="nucleotide sequence ID" value="NZ_CYRX01000011.1"/>
</dbReference>
<organism evidence="3 4">
    <name type="scientific">Thalassobacter stenotrophicus</name>
    <dbReference type="NCBI Taxonomy" id="266809"/>
    <lineage>
        <taxon>Bacteria</taxon>
        <taxon>Pseudomonadati</taxon>
        <taxon>Pseudomonadota</taxon>
        <taxon>Alphaproteobacteria</taxon>
        <taxon>Rhodobacterales</taxon>
        <taxon>Roseobacteraceae</taxon>
        <taxon>Thalassobacter</taxon>
    </lineage>
</organism>
<evidence type="ECO:0000259" key="1">
    <source>
        <dbReference type="Pfam" id="PF01408"/>
    </source>
</evidence>
<dbReference type="EMBL" id="CYRX01000011">
    <property type="protein sequence ID" value="CUH59865.1"/>
    <property type="molecule type" value="Genomic_DNA"/>
</dbReference>
<keyword evidence="3" id="KW-0560">Oxidoreductase</keyword>
<accession>A0A0P1FIC1</accession>
<dbReference type="GO" id="GO:0050606">
    <property type="term" value="F:4-carboxy-2-hydroxymuconate semialdehyde hemiacetal dehydrogenase activity"/>
    <property type="evidence" value="ECO:0007669"/>
    <property type="project" value="UniProtKB-EC"/>
</dbReference>
<feature type="domain" description="GFO/IDH/MocA-like oxidoreductase" evidence="2">
    <location>
        <begin position="137"/>
        <end position="260"/>
    </location>
</feature>
<dbReference type="InterPro" id="IPR036291">
    <property type="entry name" value="NAD(P)-bd_dom_sf"/>
</dbReference>
<dbReference type="STRING" id="266809.PM03_09290"/>
<evidence type="ECO:0000259" key="2">
    <source>
        <dbReference type="Pfam" id="PF22725"/>
    </source>
</evidence>
<dbReference type="SUPFAM" id="SSF51735">
    <property type="entry name" value="NAD(P)-binding Rossmann-fold domains"/>
    <property type="match status" value="1"/>
</dbReference>
<reference evidence="3 4" key="1">
    <citation type="submission" date="2015-09" db="EMBL/GenBank/DDBJ databases">
        <authorList>
            <consortium name="Swine Surveillance"/>
        </authorList>
    </citation>
    <scope>NUCLEOTIDE SEQUENCE [LARGE SCALE GENOMIC DNA]</scope>
    <source>
        <strain evidence="3 4">CECT 5294</strain>
    </source>
</reference>
<dbReference type="GO" id="GO:0000166">
    <property type="term" value="F:nucleotide binding"/>
    <property type="evidence" value="ECO:0007669"/>
    <property type="project" value="InterPro"/>
</dbReference>
<dbReference type="Proteomes" id="UP000051298">
    <property type="component" value="Unassembled WGS sequence"/>
</dbReference>
<dbReference type="eggNOG" id="COG0673">
    <property type="taxonomic scope" value="Bacteria"/>
</dbReference>
<feature type="domain" description="Gfo/Idh/MocA-like oxidoreductase N-terminal" evidence="1">
    <location>
        <begin position="9"/>
        <end position="120"/>
    </location>
</feature>
<evidence type="ECO:0000313" key="4">
    <source>
        <dbReference type="Proteomes" id="UP000051298"/>
    </source>
</evidence>
<gene>
    <name evidence="3" type="primary">ligC</name>
    <name evidence="3" type="ORF">THS5294_01154</name>
</gene>
<protein>
    <submittedName>
        <fullName evidence="3">4-carboxy-2-hydroxymuconate-6-semialdehyde dehydrogenase</fullName>
        <ecNumber evidence="3">1.1.1.312</ecNumber>
    </submittedName>
</protein>
<dbReference type="EC" id="1.1.1.312" evidence="3"/>
<dbReference type="PANTHER" id="PTHR43377:SF8">
    <property type="entry name" value="BLR3664 PROTEIN"/>
    <property type="match status" value="1"/>
</dbReference>
<dbReference type="Gene3D" id="3.40.50.720">
    <property type="entry name" value="NAD(P)-binding Rossmann-like Domain"/>
    <property type="match status" value="1"/>
</dbReference>
<evidence type="ECO:0000313" key="3">
    <source>
        <dbReference type="EMBL" id="CUH59865.1"/>
    </source>
</evidence>
<dbReference type="InterPro" id="IPR051450">
    <property type="entry name" value="Gfo/Idh/MocA_Oxidoreductases"/>
</dbReference>
<dbReference type="AlphaFoldDB" id="A0A0P1FIC1"/>
<dbReference type="InterPro" id="IPR000683">
    <property type="entry name" value="Gfo/Idh/MocA-like_OxRdtase_N"/>
</dbReference>
<dbReference type="Pfam" id="PF01408">
    <property type="entry name" value="GFO_IDH_MocA"/>
    <property type="match status" value="1"/>
</dbReference>
<proteinExistence type="predicted"/>
<dbReference type="PANTHER" id="PTHR43377">
    <property type="entry name" value="BILIVERDIN REDUCTASE A"/>
    <property type="match status" value="1"/>
</dbReference>
<dbReference type="InterPro" id="IPR055170">
    <property type="entry name" value="GFO_IDH_MocA-like_dom"/>
</dbReference>
<sequence length="354" mass="37541">MSTAVPLTIIGAGSIGQRHIGVAQSCAAVDLVCVVEPDDTLRATLAQQGLPMVANIDAAPADTRAAIIATPTPDHAESTLKCFDKGWAVLVEKPTAHTLDAANDLVQRATTLGLPFFTGHHRRCHPFTIAARDALSELGDLVGVQGLWSLRKHASYYDAPWRRAPGAGPLMTNLSHEVDLLHFLVGEITETTTLLSSASRNLVIEDTASMAFRFAQGALGSMLMSDAGVSPWSFESGSYENPAIAGSGEDYLRFTGTEGALAFPSLTRWGRSDGGEIEWSKPLLRHDAPEFAKIDPIKEQLIRFAHVANGGQDDVICSGAEGVKALEITLAAALSGRNGHPVRQGDVPGNFTGI</sequence>
<name>A0A0P1FIC1_9RHOB</name>
<dbReference type="Gene3D" id="3.30.360.10">
    <property type="entry name" value="Dihydrodipicolinate Reductase, domain 2"/>
    <property type="match status" value="1"/>
</dbReference>
<dbReference type="SUPFAM" id="SSF55347">
    <property type="entry name" value="Glyceraldehyde-3-phosphate dehydrogenase-like, C-terminal domain"/>
    <property type="match status" value="1"/>
</dbReference>
<dbReference type="Pfam" id="PF22725">
    <property type="entry name" value="GFO_IDH_MocA_C3"/>
    <property type="match status" value="1"/>
</dbReference>